<gene>
    <name evidence="1" type="ORF">Vadar_004670</name>
</gene>
<name>A0ACB7Y5M7_9ERIC</name>
<comment type="caution">
    <text evidence="1">The sequence shown here is derived from an EMBL/GenBank/DDBJ whole genome shotgun (WGS) entry which is preliminary data.</text>
</comment>
<dbReference type="EMBL" id="CM037157">
    <property type="protein sequence ID" value="KAH7848577.1"/>
    <property type="molecule type" value="Genomic_DNA"/>
</dbReference>
<proteinExistence type="predicted"/>
<organism evidence="1 2">
    <name type="scientific">Vaccinium darrowii</name>
    <dbReference type="NCBI Taxonomy" id="229202"/>
    <lineage>
        <taxon>Eukaryota</taxon>
        <taxon>Viridiplantae</taxon>
        <taxon>Streptophyta</taxon>
        <taxon>Embryophyta</taxon>
        <taxon>Tracheophyta</taxon>
        <taxon>Spermatophyta</taxon>
        <taxon>Magnoliopsida</taxon>
        <taxon>eudicotyledons</taxon>
        <taxon>Gunneridae</taxon>
        <taxon>Pentapetalae</taxon>
        <taxon>asterids</taxon>
        <taxon>Ericales</taxon>
        <taxon>Ericaceae</taxon>
        <taxon>Vaccinioideae</taxon>
        <taxon>Vaccinieae</taxon>
        <taxon>Vaccinium</taxon>
    </lineage>
</organism>
<reference evidence="1 2" key="1">
    <citation type="journal article" date="2021" name="Hortic Res">
        <title>High-quality reference genome and annotation aids understanding of berry development for evergreen blueberry (Vaccinium darrowii).</title>
        <authorList>
            <person name="Yu J."/>
            <person name="Hulse-Kemp A.M."/>
            <person name="Babiker E."/>
            <person name="Staton M."/>
        </authorList>
    </citation>
    <scope>NUCLEOTIDE SEQUENCE [LARGE SCALE GENOMIC DNA]</scope>
    <source>
        <strain evidence="2">cv. NJ 8807/NJ 8810</strain>
        <tissue evidence="1">Young leaf</tissue>
    </source>
</reference>
<keyword evidence="2" id="KW-1185">Reference proteome</keyword>
<evidence type="ECO:0000313" key="2">
    <source>
        <dbReference type="Proteomes" id="UP000828048"/>
    </source>
</evidence>
<accession>A0ACB7Y5M7</accession>
<protein>
    <submittedName>
        <fullName evidence="1">Uncharacterized protein</fullName>
    </submittedName>
</protein>
<evidence type="ECO:0000313" key="1">
    <source>
        <dbReference type="EMBL" id="KAH7848577.1"/>
    </source>
</evidence>
<sequence>MLVSNPGIEFKLSEKSLDKLWIPKFKFSYNFDVSETIKDLGIPLSLVSNPTDSSRMFDVRVGVPFIKHKIIQKACIEIDEKGTEAAAVTEDEEECGCSMYEPKRPSFVADHPFVFMIKEAKSGLGFFTGAVLDPTQSD</sequence>
<dbReference type="Proteomes" id="UP000828048">
    <property type="component" value="Chromosome 7"/>
</dbReference>